<protein>
    <submittedName>
        <fullName evidence="1">Uncharacterized protein</fullName>
    </submittedName>
</protein>
<dbReference type="AlphaFoldDB" id="K1YWW2"/>
<gene>
    <name evidence="1" type="ORF">ACD_78C00266G0003</name>
</gene>
<feature type="non-terminal residue" evidence="1">
    <location>
        <position position="1"/>
    </location>
</feature>
<sequence length="61" mass="7096">EVREMHRLIIKAVRQLYEETIADIPDIEDKDLIKIIKKDLGAIIVSKFRRDPMIVPVLVVV</sequence>
<comment type="caution">
    <text evidence="1">The sequence shown here is derived from an EMBL/GenBank/DDBJ whole genome shotgun (WGS) entry which is preliminary data.</text>
</comment>
<organism evidence="1">
    <name type="scientific">uncultured bacterium</name>
    <name type="common">gcode 4</name>
    <dbReference type="NCBI Taxonomy" id="1234023"/>
    <lineage>
        <taxon>Bacteria</taxon>
        <taxon>environmental samples</taxon>
    </lineage>
</organism>
<dbReference type="EMBL" id="AMFJ01034266">
    <property type="protein sequence ID" value="EKD29804.1"/>
    <property type="molecule type" value="Genomic_DNA"/>
</dbReference>
<reference evidence="1" key="1">
    <citation type="journal article" date="2012" name="Science">
        <title>Fermentation, hydrogen, and sulfur metabolism in multiple uncultivated bacterial phyla.</title>
        <authorList>
            <person name="Wrighton K.C."/>
            <person name="Thomas B.C."/>
            <person name="Sharon I."/>
            <person name="Miller C.S."/>
            <person name="Castelle C.J."/>
            <person name="VerBerkmoes N.C."/>
            <person name="Wilkins M.J."/>
            <person name="Hettich R.L."/>
            <person name="Lipton M.S."/>
            <person name="Williams K.H."/>
            <person name="Long P.E."/>
            <person name="Banfield J.F."/>
        </authorList>
    </citation>
    <scope>NUCLEOTIDE SEQUENCE [LARGE SCALE GENOMIC DNA]</scope>
</reference>
<dbReference type="Gene3D" id="3.10.20.580">
    <property type="match status" value="1"/>
</dbReference>
<name>K1YWW2_9BACT</name>
<accession>K1YWW2</accession>
<proteinExistence type="predicted"/>
<evidence type="ECO:0000313" key="1">
    <source>
        <dbReference type="EMBL" id="EKD29804.1"/>
    </source>
</evidence>